<dbReference type="GO" id="GO:0000160">
    <property type="term" value="P:phosphorelay signal transduction system"/>
    <property type="evidence" value="ECO:0007669"/>
    <property type="project" value="InterPro"/>
</dbReference>
<dbReference type="InterPro" id="IPR002182">
    <property type="entry name" value="NB-ARC"/>
</dbReference>
<dbReference type="Pfam" id="PF00931">
    <property type="entry name" value="NB-ARC"/>
    <property type="match status" value="1"/>
</dbReference>
<dbReference type="InterPro" id="IPR011990">
    <property type="entry name" value="TPR-like_helical_dom_sf"/>
</dbReference>
<dbReference type="GO" id="GO:0043531">
    <property type="term" value="F:ADP binding"/>
    <property type="evidence" value="ECO:0007669"/>
    <property type="project" value="InterPro"/>
</dbReference>
<dbReference type="PRINTS" id="PR00364">
    <property type="entry name" value="DISEASERSIST"/>
</dbReference>
<protein>
    <recommendedName>
        <fullName evidence="3">OmpR/PhoB-type domain-containing protein</fullName>
    </recommendedName>
</protein>
<dbReference type="Gene3D" id="3.40.50.300">
    <property type="entry name" value="P-loop containing nucleotide triphosphate hydrolases"/>
    <property type="match status" value="1"/>
</dbReference>
<name>A0A176XHA4_AGRTU</name>
<feature type="domain" description="OmpR/PhoB-type" evidence="3">
    <location>
        <begin position="1"/>
        <end position="98"/>
    </location>
</feature>
<comment type="caution">
    <text evidence="4">The sequence shown here is derived from an EMBL/GenBank/DDBJ whole genome shotgun (WGS) entry which is preliminary data.</text>
</comment>
<dbReference type="SUPFAM" id="SSF52540">
    <property type="entry name" value="P-loop containing nucleoside triphosphate hydrolases"/>
    <property type="match status" value="1"/>
</dbReference>
<sequence length="974" mass="105536">MSYRFGSFRLLPIERRLERDGVPVSIGSRAFDLLSVLVENGGTVVSKRDLTARAWPDTVVDEVSLRVHISALRKSLGTNDSGAAFISNVSGRGYMLSAEVETDVARSDTVTAPIAKTENHLPPPLLRMVGREAALEETCERLVSHRFVTVLGAGGMGKTTLAIAVAHKMSDGFRDGVLFVDLAPVTDGALVATTVASHFGVAAPAQAAVAVVCNFLKEKRILLLLDNCEHVIEAAAELAERTHRYCPELCILATSREALRVEGEQVYKITPLTTPAADVVGDDTRRFPAVQLFLDRMAAAGGATELGQGEIDLAAEICRRLDGMALALELTAARAASHGLSRTLELLQQRFGIHWGGRRTALPRHQTVLALHDWSYNLLSPDEKLVLRRAGWLSGPFTAEAASKISRIETDDVLDSLADKSLISRVLSANGALRYRLAETTKAYALDKLHCDPPEVERVARAHAEYFLDLLRVHAQKADPFHLSGVSKILPEALANVRSAIDWCYSEAGAPELGAQLVAYSSPLFLELSLLEECFRWSDRALSSLPSVMMDEVAEALLHQARAVSGIIVREARDIVTASFERALEIADSLGNLRLRLEIIAGFNIFLMRAGNCYAGARIADAAETACMGSSDVVARRLVLWMKGICHAYNGDFIGARRVLEESCPVGGSVDLDLTLVVFTQFIRAKVQLARVQLLQGDGRRSEITARDAIDSAAAYSHPIPLCIALAYAASNAIWKGDLAVANGMIERLAEVSQRHSLAAFHAVSKGLSGEVRVRQGSAAEGATMLVSAIEVMTSRNHEHMLVSFHAALAEAYAALGEVSHAIRHIETAISTARTGGEIFQMSDLLRIRGTLLISGLLDGHMDEGNADLRKAYETARDSGNSLHELRAATTLRRMLNSPEAEEMFESTLAKLPHEERLFYMDLVQSPPYGSGQSADGQVPRMSDISAVSTELSESALGPRPPVAPVRYRAECEP</sequence>
<dbReference type="EMBL" id="LXPS01000003">
    <property type="protein sequence ID" value="OAE49264.1"/>
    <property type="molecule type" value="Genomic_DNA"/>
</dbReference>
<proteinExistence type="predicted"/>
<dbReference type="CDD" id="cd00383">
    <property type="entry name" value="trans_reg_C"/>
    <property type="match status" value="1"/>
</dbReference>
<gene>
    <name evidence="4" type="ORF">A7J57_01245</name>
</gene>
<dbReference type="InterPro" id="IPR027417">
    <property type="entry name" value="P-loop_NTPase"/>
</dbReference>
<dbReference type="PANTHER" id="PTHR47691:SF3">
    <property type="entry name" value="HTH-TYPE TRANSCRIPTIONAL REGULATOR RV0890C-RELATED"/>
    <property type="match status" value="1"/>
</dbReference>
<dbReference type="Pfam" id="PF00486">
    <property type="entry name" value="Trans_reg_C"/>
    <property type="match status" value="1"/>
</dbReference>
<keyword evidence="1 2" id="KW-0238">DNA-binding</keyword>
<dbReference type="AlphaFoldDB" id="A0A176XHA4"/>
<feature type="DNA-binding region" description="OmpR/PhoB-type" evidence="2">
    <location>
        <begin position="1"/>
        <end position="98"/>
    </location>
</feature>
<evidence type="ECO:0000256" key="2">
    <source>
        <dbReference type="PROSITE-ProRule" id="PRU01091"/>
    </source>
</evidence>
<organism evidence="4 5">
    <name type="scientific">Agrobacterium tumefaciens</name>
    <dbReference type="NCBI Taxonomy" id="358"/>
    <lineage>
        <taxon>Bacteria</taxon>
        <taxon>Pseudomonadati</taxon>
        <taxon>Pseudomonadota</taxon>
        <taxon>Alphaproteobacteria</taxon>
        <taxon>Hyphomicrobiales</taxon>
        <taxon>Rhizobiaceae</taxon>
        <taxon>Rhizobium/Agrobacterium group</taxon>
        <taxon>Agrobacterium</taxon>
        <taxon>Agrobacterium tumefaciens complex</taxon>
    </lineage>
</organism>
<dbReference type="InterPro" id="IPR036388">
    <property type="entry name" value="WH-like_DNA-bd_sf"/>
</dbReference>
<dbReference type="InterPro" id="IPR001867">
    <property type="entry name" value="OmpR/PhoB-type_DNA-bd"/>
</dbReference>
<evidence type="ECO:0000313" key="5">
    <source>
        <dbReference type="Proteomes" id="UP000077098"/>
    </source>
</evidence>
<evidence type="ECO:0000259" key="3">
    <source>
        <dbReference type="PROSITE" id="PS51755"/>
    </source>
</evidence>
<dbReference type="PANTHER" id="PTHR47691">
    <property type="entry name" value="REGULATOR-RELATED"/>
    <property type="match status" value="1"/>
</dbReference>
<dbReference type="RefSeq" id="WP_063947424.1">
    <property type="nucleotide sequence ID" value="NZ_LXPS01000003.1"/>
</dbReference>
<dbReference type="SUPFAM" id="SSF46894">
    <property type="entry name" value="C-terminal effector domain of the bipartite response regulators"/>
    <property type="match status" value="1"/>
</dbReference>
<dbReference type="GO" id="GO:0006355">
    <property type="term" value="P:regulation of DNA-templated transcription"/>
    <property type="evidence" value="ECO:0007669"/>
    <property type="project" value="InterPro"/>
</dbReference>
<dbReference type="Proteomes" id="UP000077098">
    <property type="component" value="Unassembled WGS sequence"/>
</dbReference>
<dbReference type="PROSITE" id="PS51755">
    <property type="entry name" value="OMPR_PHOB"/>
    <property type="match status" value="1"/>
</dbReference>
<dbReference type="SMART" id="SM00862">
    <property type="entry name" value="Trans_reg_C"/>
    <property type="match status" value="1"/>
</dbReference>
<dbReference type="InterPro" id="IPR058852">
    <property type="entry name" value="HTH_77"/>
</dbReference>
<accession>A0A176XHA4</accession>
<dbReference type="GO" id="GO:0003677">
    <property type="term" value="F:DNA binding"/>
    <property type="evidence" value="ECO:0007669"/>
    <property type="project" value="UniProtKB-UniRule"/>
</dbReference>
<reference evidence="4 5" key="1">
    <citation type="submission" date="2016-05" db="EMBL/GenBank/DDBJ databases">
        <authorList>
            <person name="Lavstsen T."/>
            <person name="Jespersen J.S."/>
        </authorList>
    </citation>
    <scope>NUCLEOTIDE SEQUENCE [LARGE SCALE GENOMIC DNA]</scope>
    <source>
        <strain evidence="4 5">KCJ1736</strain>
    </source>
</reference>
<evidence type="ECO:0000313" key="4">
    <source>
        <dbReference type="EMBL" id="OAE49264.1"/>
    </source>
</evidence>
<dbReference type="Gene3D" id="1.25.40.10">
    <property type="entry name" value="Tetratricopeptide repeat domain"/>
    <property type="match status" value="1"/>
</dbReference>
<dbReference type="Pfam" id="PF25872">
    <property type="entry name" value="HTH_77"/>
    <property type="match status" value="1"/>
</dbReference>
<dbReference type="InterPro" id="IPR016032">
    <property type="entry name" value="Sig_transdc_resp-reg_C-effctor"/>
</dbReference>
<dbReference type="SUPFAM" id="SSF48452">
    <property type="entry name" value="TPR-like"/>
    <property type="match status" value="1"/>
</dbReference>
<dbReference type="Gene3D" id="1.10.10.10">
    <property type="entry name" value="Winged helix-like DNA-binding domain superfamily/Winged helix DNA-binding domain"/>
    <property type="match status" value="1"/>
</dbReference>
<evidence type="ECO:0000256" key="1">
    <source>
        <dbReference type="ARBA" id="ARBA00023125"/>
    </source>
</evidence>